<keyword evidence="2" id="KW-1185">Reference proteome</keyword>
<name>A0ABT7VV22_9GAMM</name>
<organism evidence="1 2">
    <name type="scientific">Candidatus Marithioploca araucensis</name>
    <dbReference type="NCBI Taxonomy" id="70273"/>
    <lineage>
        <taxon>Bacteria</taxon>
        <taxon>Pseudomonadati</taxon>
        <taxon>Pseudomonadota</taxon>
        <taxon>Gammaproteobacteria</taxon>
        <taxon>Thiotrichales</taxon>
        <taxon>Thiotrichaceae</taxon>
        <taxon>Candidatus Marithioploca</taxon>
    </lineage>
</organism>
<feature type="non-terminal residue" evidence="1">
    <location>
        <position position="1"/>
    </location>
</feature>
<evidence type="ECO:0008006" key="3">
    <source>
        <dbReference type="Google" id="ProtNLM"/>
    </source>
</evidence>
<dbReference type="EMBL" id="JAUCGM010000618">
    <property type="protein sequence ID" value="MDM8563403.1"/>
    <property type="molecule type" value="Genomic_DNA"/>
</dbReference>
<dbReference type="Proteomes" id="UP001171945">
    <property type="component" value="Unassembled WGS sequence"/>
</dbReference>
<dbReference type="InterPro" id="IPR015943">
    <property type="entry name" value="WD40/YVTN_repeat-like_dom_sf"/>
</dbReference>
<reference evidence="1" key="1">
    <citation type="submission" date="2023-06" db="EMBL/GenBank/DDBJ databases">
        <title>Uncultivated large filamentous bacteria from sulfidic sediments reveal new species and different genomic features in energy metabolism and defense.</title>
        <authorList>
            <person name="Fonseca A."/>
        </authorList>
    </citation>
    <scope>NUCLEOTIDE SEQUENCE</scope>
    <source>
        <strain evidence="1">HSG4</strain>
    </source>
</reference>
<comment type="caution">
    <text evidence="1">The sequence shown here is derived from an EMBL/GenBank/DDBJ whole genome shotgun (WGS) entry which is preliminary data.</text>
</comment>
<dbReference type="Gene3D" id="2.130.10.10">
    <property type="entry name" value="YVTN repeat-like/Quinoprotein amine dehydrogenase"/>
    <property type="match status" value="1"/>
</dbReference>
<accession>A0ABT7VV22</accession>
<evidence type="ECO:0000313" key="1">
    <source>
        <dbReference type="EMBL" id="MDM8563403.1"/>
    </source>
</evidence>
<dbReference type="SUPFAM" id="SSF75011">
    <property type="entry name" value="3-carboxy-cis,cis-mucoante lactonizing enzyme"/>
    <property type="match status" value="1"/>
</dbReference>
<proteinExistence type="predicted"/>
<protein>
    <recommendedName>
        <fullName evidence="3">WD40 repeat domain-containing protein</fullName>
    </recommendedName>
</protein>
<gene>
    <name evidence="1" type="ORF">QUF54_08630</name>
</gene>
<sequence length="334" mass="35707">TTETDLVFHDEGNGILRIGVSTQNPISGNGDLATLTLQLATGGSVNNTPLSIAQAHLYNRAGHDFAITLQREIKASHGKVTLIDVEEVPVIKDDGVVTSIEELLSAPASSCQLYAVNDKGLNDSQFFTVNLDDLTISELGHMHKGYDIESLAIHPETNMIYAASGDNVTNEKPGHFYRVDGETGKLFPVGSSGFKEIEDLAFSPDGTLYAWAKGDGLITINLTTGVGTLVLDSNIPLEGLTLKKNEGNVFLGAVGTDLWQYDGELKVVCNNLLGETEALEITPNGLLLIGTHNVPFGLHAFDVENCKVIEADEILSNQYNDVEGIAVPVEACGK</sequence>
<evidence type="ECO:0000313" key="2">
    <source>
        <dbReference type="Proteomes" id="UP001171945"/>
    </source>
</evidence>